<dbReference type="SUPFAM" id="SSF52540">
    <property type="entry name" value="P-loop containing nucleoside triphosphate hydrolases"/>
    <property type="match status" value="1"/>
</dbReference>
<organism evidence="6 7">
    <name type="scientific">Burkholderia glumae</name>
    <name type="common">Pseudomonas glumae</name>
    <dbReference type="NCBI Taxonomy" id="337"/>
    <lineage>
        <taxon>Bacteria</taxon>
        <taxon>Pseudomonadati</taxon>
        <taxon>Pseudomonadota</taxon>
        <taxon>Betaproteobacteria</taxon>
        <taxon>Burkholderiales</taxon>
        <taxon>Burkholderiaceae</taxon>
        <taxon>Burkholderia</taxon>
    </lineage>
</organism>
<dbReference type="RefSeq" id="WP_050811451.1">
    <property type="nucleotide sequence ID" value="NZ_CP021075.1"/>
</dbReference>
<evidence type="ECO:0000256" key="1">
    <source>
        <dbReference type="ARBA" id="ARBA00022448"/>
    </source>
</evidence>
<dbReference type="Gene3D" id="3.40.50.300">
    <property type="entry name" value="P-loop containing nucleotide triphosphate hydrolases"/>
    <property type="match status" value="1"/>
</dbReference>
<dbReference type="GO" id="GO:0005524">
    <property type="term" value="F:ATP binding"/>
    <property type="evidence" value="ECO:0007669"/>
    <property type="project" value="UniProtKB-KW"/>
</dbReference>
<dbReference type="Pfam" id="PF00005">
    <property type="entry name" value="ABC_tran"/>
    <property type="match status" value="1"/>
</dbReference>
<dbReference type="PANTHER" id="PTHR11384:SF59">
    <property type="entry name" value="LYSOSOMAL COBALAMIN TRANSPORTER ABCD4"/>
    <property type="match status" value="1"/>
</dbReference>
<dbReference type="InterPro" id="IPR003439">
    <property type="entry name" value="ABC_transporter-like_ATP-bd"/>
</dbReference>
<dbReference type="GeneID" id="93068692"/>
<dbReference type="Proteomes" id="UP001056386">
    <property type="component" value="Chromosome 2"/>
</dbReference>
<dbReference type="EMBL" id="CP099583">
    <property type="protein sequence ID" value="USS42199.1"/>
    <property type="molecule type" value="Genomic_DNA"/>
</dbReference>
<evidence type="ECO:0000313" key="6">
    <source>
        <dbReference type="EMBL" id="USS42199.1"/>
    </source>
</evidence>
<evidence type="ECO:0000256" key="2">
    <source>
        <dbReference type="ARBA" id="ARBA00022692"/>
    </source>
</evidence>
<sequence length="150" mass="16196">MFVPQRSYIRAGTLKAAIAYPREALAYSASKCAEVLRACGLGAFAGSLLDADRWSDRLSGGEQQRVAFARVLLARPSTIFLDECTSALDPQSERHLYQLLIDRLPHATVLSVAHCKELLAFHQQTIDFSPKPQAAAWGGPAGPAPSAYPA</sequence>
<evidence type="ECO:0000256" key="3">
    <source>
        <dbReference type="ARBA" id="ARBA00022989"/>
    </source>
</evidence>
<dbReference type="PANTHER" id="PTHR11384">
    <property type="entry name" value="ATP-BINDING CASSETTE, SUB-FAMILY D MEMBER"/>
    <property type="match status" value="1"/>
</dbReference>
<name>A0ABY5B6F1_BURGL</name>
<proteinExistence type="predicted"/>
<evidence type="ECO:0000256" key="4">
    <source>
        <dbReference type="ARBA" id="ARBA00023136"/>
    </source>
</evidence>
<feature type="domain" description="ABC transporter" evidence="5">
    <location>
        <begin position="27"/>
        <end position="86"/>
    </location>
</feature>
<evidence type="ECO:0000313" key="7">
    <source>
        <dbReference type="Proteomes" id="UP001056386"/>
    </source>
</evidence>
<dbReference type="InterPro" id="IPR050835">
    <property type="entry name" value="ABC_transporter_sub-D"/>
</dbReference>
<keyword evidence="6" id="KW-0067">ATP-binding</keyword>
<protein>
    <submittedName>
        <fullName evidence="6">ATP-binding cassette domain-containing protein</fullName>
    </submittedName>
</protein>
<keyword evidence="7" id="KW-1185">Reference proteome</keyword>
<keyword evidence="2" id="KW-0812">Transmembrane</keyword>
<reference evidence="6" key="1">
    <citation type="submission" date="2022-06" db="EMBL/GenBank/DDBJ databases">
        <title>Draft genome sequence of Burkholderia glumae strain GR20004 isolated from rice panicle showing bacterial panicle blight.</title>
        <authorList>
            <person name="Choi S.Y."/>
            <person name="Lee Y.H."/>
        </authorList>
    </citation>
    <scope>NUCLEOTIDE SEQUENCE</scope>
    <source>
        <strain evidence="6">GR20004</strain>
    </source>
</reference>
<keyword evidence="4" id="KW-0472">Membrane</keyword>
<dbReference type="InterPro" id="IPR027417">
    <property type="entry name" value="P-loop_NTPase"/>
</dbReference>
<evidence type="ECO:0000259" key="5">
    <source>
        <dbReference type="Pfam" id="PF00005"/>
    </source>
</evidence>
<accession>A0ABY5B6F1</accession>
<keyword evidence="3" id="KW-1133">Transmembrane helix</keyword>
<gene>
    <name evidence="6" type="ORF">NFI99_08135</name>
</gene>
<keyword evidence="1" id="KW-0813">Transport</keyword>
<keyword evidence="6" id="KW-0547">Nucleotide-binding</keyword>